<dbReference type="AlphaFoldDB" id="A0A926IEC5"/>
<sequence>MALIISDVESKLLNLKDEDIIIENNGHIHPCIGCFGCWVKTPGRCIIKDDYSDTGEKLGKCNELIIVSKCTYGSYSPFVKNVLDRAISYIHPDFVIRKGEMHHKRRYDNSIIMKVYFYGEAISEQEKETARNLAKANAVNYDGLVQKVVFLKSRDELRGMSL</sequence>
<evidence type="ECO:0000313" key="4">
    <source>
        <dbReference type="Proteomes" id="UP000655830"/>
    </source>
</evidence>
<evidence type="ECO:0000313" key="3">
    <source>
        <dbReference type="EMBL" id="MBC8580642.1"/>
    </source>
</evidence>
<keyword evidence="1" id="KW-0285">Flavoprotein</keyword>
<dbReference type="Gene3D" id="3.40.50.360">
    <property type="match status" value="1"/>
</dbReference>
<organism evidence="3 4">
    <name type="scientific">Zhenhengia yiwuensis</name>
    <dbReference type="NCBI Taxonomy" id="2763666"/>
    <lineage>
        <taxon>Bacteria</taxon>
        <taxon>Bacillati</taxon>
        <taxon>Bacillota</taxon>
        <taxon>Clostridia</taxon>
        <taxon>Lachnospirales</taxon>
        <taxon>Lachnospiraceae</taxon>
        <taxon>Zhenhengia</taxon>
    </lineage>
</organism>
<gene>
    <name evidence="3" type="ORF">H8718_14050</name>
</gene>
<dbReference type="InterPro" id="IPR051796">
    <property type="entry name" value="ISF_SsuE-like"/>
</dbReference>
<reference evidence="3" key="1">
    <citation type="submission" date="2020-08" db="EMBL/GenBank/DDBJ databases">
        <title>Genome public.</title>
        <authorList>
            <person name="Liu C."/>
            <person name="Sun Q."/>
        </authorList>
    </citation>
    <scope>NUCLEOTIDE SEQUENCE</scope>
    <source>
        <strain evidence="3">NSJ-12</strain>
    </source>
</reference>
<proteinExistence type="predicted"/>
<dbReference type="RefSeq" id="WP_177671060.1">
    <property type="nucleotide sequence ID" value="NZ_JACRSY010000024.1"/>
</dbReference>
<dbReference type="EMBL" id="JACRSY010000024">
    <property type="protein sequence ID" value="MBC8580642.1"/>
    <property type="molecule type" value="Genomic_DNA"/>
</dbReference>
<dbReference type="SUPFAM" id="SSF52218">
    <property type="entry name" value="Flavoproteins"/>
    <property type="match status" value="1"/>
</dbReference>
<dbReference type="InterPro" id="IPR029039">
    <property type="entry name" value="Flavoprotein-like_sf"/>
</dbReference>
<protein>
    <submittedName>
        <fullName evidence="3">Flavodoxin family protein</fullName>
    </submittedName>
</protein>
<keyword evidence="2" id="KW-0288">FMN</keyword>
<accession>A0A926IEC5</accession>
<dbReference type="PANTHER" id="PTHR43278">
    <property type="entry name" value="NAD(P)H-DEPENDENT FMN-CONTAINING OXIDOREDUCTASE YWQN-RELATED"/>
    <property type="match status" value="1"/>
</dbReference>
<keyword evidence="4" id="KW-1185">Reference proteome</keyword>
<comment type="caution">
    <text evidence="3">The sequence shown here is derived from an EMBL/GenBank/DDBJ whole genome shotgun (WGS) entry which is preliminary data.</text>
</comment>
<evidence type="ECO:0000256" key="1">
    <source>
        <dbReference type="ARBA" id="ARBA00022630"/>
    </source>
</evidence>
<dbReference type="PANTHER" id="PTHR43278:SF2">
    <property type="entry name" value="IRON-SULFUR FLAVOPROTEIN"/>
    <property type="match status" value="1"/>
</dbReference>
<name>A0A926IEC5_9FIRM</name>
<evidence type="ECO:0000256" key="2">
    <source>
        <dbReference type="ARBA" id="ARBA00022643"/>
    </source>
</evidence>
<dbReference type="Proteomes" id="UP000655830">
    <property type="component" value="Unassembled WGS sequence"/>
</dbReference>